<name>W1PRI9_AMBTC</name>
<reference evidence="2" key="1">
    <citation type="journal article" date="2013" name="Science">
        <title>The Amborella genome and the evolution of flowering plants.</title>
        <authorList>
            <consortium name="Amborella Genome Project"/>
        </authorList>
    </citation>
    <scope>NUCLEOTIDE SEQUENCE [LARGE SCALE GENOMIC DNA]</scope>
</reference>
<evidence type="ECO:0000313" key="1">
    <source>
        <dbReference type="EMBL" id="ERN10454.1"/>
    </source>
</evidence>
<accession>W1PRI9</accession>
<dbReference type="Proteomes" id="UP000017836">
    <property type="component" value="Unassembled WGS sequence"/>
</dbReference>
<dbReference type="Gramene" id="ERN10454">
    <property type="protein sequence ID" value="ERN10454"/>
    <property type="gene ID" value="AMTR_s00026p00235000"/>
</dbReference>
<dbReference type="EMBL" id="KI392852">
    <property type="protein sequence ID" value="ERN10454.1"/>
    <property type="molecule type" value="Genomic_DNA"/>
</dbReference>
<gene>
    <name evidence="1" type="ORF">AMTR_s00026p00235000</name>
</gene>
<dbReference type="HOGENOM" id="CLU_2641420_0_0_1"/>
<organism evidence="1 2">
    <name type="scientific">Amborella trichopoda</name>
    <dbReference type="NCBI Taxonomy" id="13333"/>
    <lineage>
        <taxon>Eukaryota</taxon>
        <taxon>Viridiplantae</taxon>
        <taxon>Streptophyta</taxon>
        <taxon>Embryophyta</taxon>
        <taxon>Tracheophyta</taxon>
        <taxon>Spermatophyta</taxon>
        <taxon>Magnoliopsida</taxon>
        <taxon>Amborellales</taxon>
        <taxon>Amborellaceae</taxon>
        <taxon>Amborella</taxon>
    </lineage>
</organism>
<dbReference type="AlphaFoldDB" id="W1PRI9"/>
<keyword evidence="2" id="KW-1185">Reference proteome</keyword>
<protein>
    <submittedName>
        <fullName evidence="1">Uncharacterized protein</fullName>
    </submittedName>
</protein>
<sequence>MEEWRDRIAHVIYEEEEESIYLSLYEEKYKLLLFMLSATIEERDSIAEDLESLCRDFEGMRLARDMAEAEMRKVRDW</sequence>
<evidence type="ECO:0000313" key="2">
    <source>
        <dbReference type="Proteomes" id="UP000017836"/>
    </source>
</evidence>
<proteinExistence type="predicted"/>